<dbReference type="AlphaFoldDB" id="A0A8B6HEV4"/>
<dbReference type="Proteomes" id="UP000596742">
    <property type="component" value="Unassembled WGS sequence"/>
</dbReference>
<comment type="caution">
    <text evidence="1">The sequence shown here is derived from an EMBL/GenBank/DDBJ whole genome shotgun (WGS) entry which is preliminary data.</text>
</comment>
<name>A0A8B6HEV4_MYTGA</name>
<organism evidence="1 2">
    <name type="scientific">Mytilus galloprovincialis</name>
    <name type="common">Mediterranean mussel</name>
    <dbReference type="NCBI Taxonomy" id="29158"/>
    <lineage>
        <taxon>Eukaryota</taxon>
        <taxon>Metazoa</taxon>
        <taxon>Spiralia</taxon>
        <taxon>Lophotrochozoa</taxon>
        <taxon>Mollusca</taxon>
        <taxon>Bivalvia</taxon>
        <taxon>Autobranchia</taxon>
        <taxon>Pteriomorphia</taxon>
        <taxon>Mytilida</taxon>
        <taxon>Mytiloidea</taxon>
        <taxon>Mytilidae</taxon>
        <taxon>Mytilinae</taxon>
        <taxon>Mytilus</taxon>
    </lineage>
</organism>
<reference evidence="1" key="1">
    <citation type="submission" date="2018-11" db="EMBL/GenBank/DDBJ databases">
        <authorList>
            <person name="Alioto T."/>
            <person name="Alioto T."/>
        </authorList>
    </citation>
    <scope>NUCLEOTIDE SEQUENCE</scope>
</reference>
<proteinExistence type="predicted"/>
<keyword evidence="2" id="KW-1185">Reference proteome</keyword>
<evidence type="ECO:0000313" key="2">
    <source>
        <dbReference type="Proteomes" id="UP000596742"/>
    </source>
</evidence>
<dbReference type="OrthoDB" id="8915289at2759"/>
<dbReference type="EMBL" id="UYJE01009909">
    <property type="protein sequence ID" value="VDI77940.1"/>
    <property type="molecule type" value="Genomic_DNA"/>
</dbReference>
<evidence type="ECO:0000313" key="1">
    <source>
        <dbReference type="EMBL" id="VDI77940.1"/>
    </source>
</evidence>
<protein>
    <submittedName>
        <fullName evidence="1">Uncharacterized protein</fullName>
    </submittedName>
</protein>
<gene>
    <name evidence="1" type="ORF">MGAL_10B018798</name>
</gene>
<accession>A0A8B6HEV4</accession>
<sequence length="125" mass="14485">MFSVATNVTIQDKPVLSQKIVTSMDGLITLSLLFYSLPQPETNDAAINDSSSDQGYEDIEMLDRELQDRQNTLNQISLQEDNEEIQDETISFRSYENVFPVNSYEDLDQSRFDIHKYETFDAERM</sequence>